<protein>
    <submittedName>
        <fullName evidence="1">Snakin-2</fullName>
    </submittedName>
</protein>
<organism evidence="1 2">
    <name type="scientific">Camellia lanceoleosa</name>
    <dbReference type="NCBI Taxonomy" id="1840588"/>
    <lineage>
        <taxon>Eukaryota</taxon>
        <taxon>Viridiplantae</taxon>
        <taxon>Streptophyta</taxon>
        <taxon>Embryophyta</taxon>
        <taxon>Tracheophyta</taxon>
        <taxon>Spermatophyta</taxon>
        <taxon>Magnoliopsida</taxon>
        <taxon>eudicotyledons</taxon>
        <taxon>Gunneridae</taxon>
        <taxon>Pentapetalae</taxon>
        <taxon>asterids</taxon>
        <taxon>Ericales</taxon>
        <taxon>Theaceae</taxon>
        <taxon>Camellia</taxon>
    </lineage>
</organism>
<comment type="caution">
    <text evidence="1">The sequence shown here is derived from an EMBL/GenBank/DDBJ whole genome shotgun (WGS) entry which is preliminary data.</text>
</comment>
<name>A0ACC0IXJ5_9ERIC</name>
<gene>
    <name evidence="1" type="ORF">LOK49_LG01G02850</name>
</gene>
<dbReference type="Proteomes" id="UP001060215">
    <property type="component" value="Chromosome 1"/>
</dbReference>
<reference evidence="1 2" key="1">
    <citation type="journal article" date="2022" name="Plant J.">
        <title>Chromosome-level genome of Camellia lanceoleosa provides a valuable resource for understanding genome evolution and self-incompatibility.</title>
        <authorList>
            <person name="Gong W."/>
            <person name="Xiao S."/>
            <person name="Wang L."/>
            <person name="Liao Z."/>
            <person name="Chang Y."/>
            <person name="Mo W."/>
            <person name="Hu G."/>
            <person name="Li W."/>
            <person name="Zhao G."/>
            <person name="Zhu H."/>
            <person name="Hu X."/>
            <person name="Ji K."/>
            <person name="Xiang X."/>
            <person name="Song Q."/>
            <person name="Yuan D."/>
            <person name="Jin S."/>
            <person name="Zhang L."/>
        </authorList>
    </citation>
    <scope>NUCLEOTIDE SEQUENCE [LARGE SCALE GENOMIC DNA]</scope>
    <source>
        <strain evidence="1">SQ_2022a</strain>
    </source>
</reference>
<proteinExistence type="predicted"/>
<evidence type="ECO:0000313" key="1">
    <source>
        <dbReference type="EMBL" id="KAI8030260.1"/>
    </source>
</evidence>
<evidence type="ECO:0000313" key="2">
    <source>
        <dbReference type="Proteomes" id="UP001060215"/>
    </source>
</evidence>
<accession>A0ACC0IXJ5</accession>
<keyword evidence="2" id="KW-1185">Reference proteome</keyword>
<dbReference type="EMBL" id="CM045758">
    <property type="protein sequence ID" value="KAI8030260.1"/>
    <property type="molecule type" value="Genomic_DNA"/>
</dbReference>
<sequence length="110" mass="11907">MHNMAFSRAFTASVLFLSFLLLHLTYANQLMGMMSGAESPVPEAPTTPPIDCGEACKVRCGLSSRPNLCNRACGSCCAECDCVPPGTSGNYDSCPCYFRLTTRNKIRKCP</sequence>